<organism evidence="7 8">
    <name type="scientific">Corynebacterium hindlerae</name>
    <dbReference type="NCBI Taxonomy" id="699041"/>
    <lineage>
        <taxon>Bacteria</taxon>
        <taxon>Bacillati</taxon>
        <taxon>Actinomycetota</taxon>
        <taxon>Actinomycetes</taxon>
        <taxon>Mycobacteriales</taxon>
        <taxon>Corynebacteriaceae</taxon>
        <taxon>Corynebacterium</taxon>
    </lineage>
</organism>
<feature type="transmembrane region" description="Helical" evidence="6">
    <location>
        <begin position="12"/>
        <end position="36"/>
    </location>
</feature>
<feature type="transmembrane region" description="Helical" evidence="6">
    <location>
        <begin position="405"/>
        <end position="426"/>
    </location>
</feature>
<dbReference type="Proteomes" id="UP000515570">
    <property type="component" value="Chromosome"/>
</dbReference>
<feature type="transmembrane region" description="Helical" evidence="6">
    <location>
        <begin position="182"/>
        <end position="204"/>
    </location>
</feature>
<keyword evidence="5 6" id="KW-0472">Membrane</keyword>
<dbReference type="Pfam" id="PF01943">
    <property type="entry name" value="Polysacc_synt"/>
    <property type="match status" value="1"/>
</dbReference>
<comment type="subcellular location">
    <subcellularLocation>
        <location evidence="1">Cell membrane</location>
        <topology evidence="1">Multi-pass membrane protein</topology>
    </subcellularLocation>
</comment>
<evidence type="ECO:0000256" key="2">
    <source>
        <dbReference type="ARBA" id="ARBA00022475"/>
    </source>
</evidence>
<evidence type="ECO:0000313" key="8">
    <source>
        <dbReference type="Proteomes" id="UP000515570"/>
    </source>
</evidence>
<dbReference type="InterPro" id="IPR050833">
    <property type="entry name" value="Poly_Biosynth_Transport"/>
</dbReference>
<evidence type="ECO:0000256" key="6">
    <source>
        <dbReference type="SAM" id="Phobius"/>
    </source>
</evidence>
<dbReference type="CDD" id="cd13128">
    <property type="entry name" value="MATE_Wzx_like"/>
    <property type="match status" value="1"/>
</dbReference>
<feature type="transmembrane region" description="Helical" evidence="6">
    <location>
        <begin position="306"/>
        <end position="328"/>
    </location>
</feature>
<evidence type="ECO:0000313" key="7">
    <source>
        <dbReference type="EMBL" id="QMV86134.1"/>
    </source>
</evidence>
<feature type="transmembrane region" description="Helical" evidence="6">
    <location>
        <begin position="381"/>
        <end position="399"/>
    </location>
</feature>
<name>A0A7G5FHP3_9CORY</name>
<evidence type="ECO:0000256" key="4">
    <source>
        <dbReference type="ARBA" id="ARBA00022989"/>
    </source>
</evidence>
<keyword evidence="4 6" id="KW-1133">Transmembrane helix</keyword>
<dbReference type="EMBL" id="CP059833">
    <property type="protein sequence ID" value="QMV86134.1"/>
    <property type="molecule type" value="Genomic_DNA"/>
</dbReference>
<evidence type="ECO:0000256" key="3">
    <source>
        <dbReference type="ARBA" id="ARBA00022692"/>
    </source>
</evidence>
<keyword evidence="8" id="KW-1185">Reference proteome</keyword>
<feature type="transmembrane region" description="Helical" evidence="6">
    <location>
        <begin position="126"/>
        <end position="147"/>
    </location>
</feature>
<gene>
    <name evidence="7" type="ORF">HW450_05310</name>
</gene>
<dbReference type="GO" id="GO:0005886">
    <property type="term" value="C:plasma membrane"/>
    <property type="evidence" value="ECO:0007669"/>
    <property type="project" value="UniProtKB-SubCell"/>
</dbReference>
<feature type="transmembrane region" description="Helical" evidence="6">
    <location>
        <begin position="461"/>
        <end position="480"/>
    </location>
</feature>
<dbReference type="PANTHER" id="PTHR30250:SF11">
    <property type="entry name" value="O-ANTIGEN TRANSPORTER-RELATED"/>
    <property type="match status" value="1"/>
</dbReference>
<keyword evidence="2" id="KW-1003">Cell membrane</keyword>
<dbReference type="InterPro" id="IPR002797">
    <property type="entry name" value="Polysacc_synth"/>
</dbReference>
<accession>A0A7G5FHP3</accession>
<sequence>MVASHQAQRKELARGGSLSFVGSAFSAGMGFVLTVIVSRLMGAEGAGLFFQVTGIFAMVLAFAKFGMDSTSIYLIPRVKVDDAPKVFSAAVACVGTALGVSVLLTAVMEVLSPFIWAEENGVLRDAVRAVMLLVPFGAVMLTVTAILRSLGSVREYVLISNIALPLLRPIFVVIAILGAGSIAVVSVAWAVPFVLLSVVAGGLVMQHIKVLEGAVLGPRLPSWQRWFEVWRFATPRTVSAGLEQALAWLPVLMIGWLLSDQAAGVYGGAARFIQAGLLVDAALRVVVSPKFSALLHRKQNEQVCELYTTASIWLVLLASPAYVLLGIFSPVFLGLFGEEFVPGALSLSILALGMAVTFMAGNIHSLLIMSGRSGWAAANKAIVLVICVVGNLVLIPAFGLPGAALVWMVCQVLDALLAAVEVRVFLGISMQPLEVLRPLAVVLAAFGLPACAVLVLWGNTLMSLCVTGGGGVVVFFVLCWKLREELQLDGLLATLHAQQNR</sequence>
<keyword evidence="3 6" id="KW-0812">Transmembrane</keyword>
<evidence type="ECO:0000256" key="1">
    <source>
        <dbReference type="ARBA" id="ARBA00004651"/>
    </source>
</evidence>
<reference evidence="7 8" key="1">
    <citation type="submission" date="2020-07" db="EMBL/GenBank/DDBJ databases">
        <title>non toxigenic Corynebacterium sp. nov from a clinical source.</title>
        <authorList>
            <person name="Bernier A.-M."/>
            <person name="Bernard K."/>
        </authorList>
    </citation>
    <scope>NUCLEOTIDE SEQUENCE [LARGE SCALE GENOMIC DNA]</scope>
    <source>
        <strain evidence="8">NML 93-0612</strain>
    </source>
</reference>
<evidence type="ECO:0000256" key="5">
    <source>
        <dbReference type="ARBA" id="ARBA00023136"/>
    </source>
</evidence>
<protein>
    <submittedName>
        <fullName evidence="7">Flippase</fullName>
    </submittedName>
</protein>
<dbReference type="PANTHER" id="PTHR30250">
    <property type="entry name" value="PST FAMILY PREDICTED COLANIC ACID TRANSPORTER"/>
    <property type="match status" value="1"/>
</dbReference>
<feature type="transmembrane region" description="Helical" evidence="6">
    <location>
        <begin position="438"/>
        <end position="455"/>
    </location>
</feature>
<feature type="transmembrane region" description="Helical" evidence="6">
    <location>
        <begin position="156"/>
        <end position="176"/>
    </location>
</feature>
<dbReference type="AlphaFoldDB" id="A0A7G5FHP3"/>
<feature type="transmembrane region" description="Helical" evidence="6">
    <location>
        <begin position="48"/>
        <end position="65"/>
    </location>
</feature>
<feature type="transmembrane region" description="Helical" evidence="6">
    <location>
        <begin position="340"/>
        <end position="360"/>
    </location>
</feature>
<feature type="transmembrane region" description="Helical" evidence="6">
    <location>
        <begin position="86"/>
        <end position="106"/>
    </location>
</feature>
<proteinExistence type="predicted"/>
<dbReference type="RefSeq" id="WP_182386947.1">
    <property type="nucleotide sequence ID" value="NZ_CP059833.1"/>
</dbReference>